<name>A0A150K8H2_HEYCO</name>
<dbReference type="EMBL" id="LQYI01000085">
    <property type="protein sequence ID" value="KYC65899.1"/>
    <property type="molecule type" value="Genomic_DNA"/>
</dbReference>
<reference evidence="1 2" key="1">
    <citation type="submission" date="2016-01" db="EMBL/GenBank/DDBJ databases">
        <title>Genome Sequences of Twelve Sporeforming Bacillus Species Isolated from Foods.</title>
        <authorList>
            <person name="Berendsen E.M."/>
            <person name="Wells-Bennik M.H."/>
            <person name="Krawcyk A.O."/>
            <person name="De Jong A."/>
            <person name="Holsappel S."/>
            <person name="Eijlander R.T."/>
            <person name="Kuipers O.P."/>
        </authorList>
    </citation>
    <scope>NUCLEOTIDE SEQUENCE [LARGE SCALE GENOMIC DNA]</scope>
    <source>
        <strain evidence="1 2">B4099</strain>
    </source>
</reference>
<dbReference type="Proteomes" id="UP000075304">
    <property type="component" value="Unassembled WGS sequence"/>
</dbReference>
<accession>A0A150K8H2</accession>
<comment type="caution">
    <text evidence="1">The sequence shown here is derived from an EMBL/GenBank/DDBJ whole genome shotgun (WGS) entry which is preliminary data.</text>
</comment>
<protein>
    <submittedName>
        <fullName evidence="1">Uncharacterized protein</fullName>
    </submittedName>
</protein>
<proteinExistence type="predicted"/>
<evidence type="ECO:0000313" key="2">
    <source>
        <dbReference type="Proteomes" id="UP000075304"/>
    </source>
</evidence>
<evidence type="ECO:0000313" key="1">
    <source>
        <dbReference type="EMBL" id="KYC65899.1"/>
    </source>
</evidence>
<gene>
    <name evidence="1" type="ORF">B4099_3529</name>
</gene>
<dbReference type="AlphaFoldDB" id="A0A150K8H2"/>
<sequence>MKNAGFSLSPPDPGTPSSLKDYFLAIISLSNEDVKFTIFLKKHN</sequence>
<organism evidence="1 2">
    <name type="scientific">Heyndrickxia coagulans</name>
    <name type="common">Weizmannia coagulans</name>
    <dbReference type="NCBI Taxonomy" id="1398"/>
    <lineage>
        <taxon>Bacteria</taxon>
        <taxon>Bacillati</taxon>
        <taxon>Bacillota</taxon>
        <taxon>Bacilli</taxon>
        <taxon>Bacillales</taxon>
        <taxon>Bacillaceae</taxon>
        <taxon>Heyndrickxia</taxon>
    </lineage>
</organism>